<feature type="region of interest" description="Disordered" evidence="1">
    <location>
        <begin position="58"/>
        <end position="229"/>
    </location>
</feature>
<feature type="compositionally biased region" description="Polar residues" evidence="1">
    <location>
        <begin position="618"/>
        <end position="632"/>
    </location>
</feature>
<reference evidence="2" key="1">
    <citation type="journal article" date="2021" name="Mol. Ecol. Resour.">
        <title>Apolygus lucorum genome provides insights into omnivorousness and mesophyll feeding.</title>
        <authorList>
            <person name="Liu Y."/>
            <person name="Liu H."/>
            <person name="Wang H."/>
            <person name="Huang T."/>
            <person name="Liu B."/>
            <person name="Yang B."/>
            <person name="Yin L."/>
            <person name="Li B."/>
            <person name="Zhang Y."/>
            <person name="Zhang S."/>
            <person name="Jiang F."/>
            <person name="Zhang X."/>
            <person name="Ren Y."/>
            <person name="Wang B."/>
            <person name="Wang S."/>
            <person name="Lu Y."/>
            <person name="Wu K."/>
            <person name="Fan W."/>
            <person name="Wang G."/>
        </authorList>
    </citation>
    <scope>NUCLEOTIDE SEQUENCE</scope>
    <source>
        <strain evidence="2">12Hb</strain>
    </source>
</reference>
<feature type="compositionally biased region" description="Basic and acidic residues" evidence="1">
    <location>
        <begin position="87"/>
        <end position="101"/>
    </location>
</feature>
<sequence>MGDSACDHTLVLQKGSFTLQTYAGDVIKEASEVTVTLISQTIVGVDVQAKVKPMSDYLDPSLARETSPGEVRTETSKLQPQGGAKPKQKEPTKVSKLHEKYSFQPVRSKKLLSDKTEKESSSEVKNASQQNSKTECYATGAKTKRHIPGKHETMKPNEFRRVEGDLSCDVIDMPSSASSGRSSIKRTSNDEKRVGISPRPKGPHEEVKSRLQTRQENLGREKLEYSTSQITQRPADKILIEPAKSKEDLGFDIDELFHSSSFENLDEGDDAQGQSSKGEDKGVSSPLLTSKQNREQAVPKTGLLNEPPPVSYSKDQQLDLPLTHFIANYENSGEVLKNFNASDLHSSCLSQEDDLNELFLEMSSEDVGSGDSAVKFSPPKNSNFCGQLAISDSRSDGFKFDEIPRKLRTGYSELPTNSERFEWESPELEIDQVSREFIAPKSTVSPGFTAQFGISSQMTFSKPVENVRRSFSDSSSAGTSEDLRSLERAVRAESFSASRQRSEASYRGHPLSNCDLGPFAAPTQNTLPFAAPTQNTLPFAAPTQNTLPFAAPVHAPPHIEFPVYRQSYPSQIEFPHFSNLSHSPLHDYRIPVPQLTSDRRSRLASSLSTPRSRISREVGSQASATRHSSRNINEPMKEALEEVLQNSGGLSQLPPPPAPKRRRTTSADAYESDSGVGRSVCTNLSSLMAIHGGYSKSLSRNDL</sequence>
<feature type="region of interest" description="Disordered" evidence="1">
    <location>
        <begin position="261"/>
        <end position="315"/>
    </location>
</feature>
<feature type="region of interest" description="Disordered" evidence="1">
    <location>
        <begin position="490"/>
        <end position="509"/>
    </location>
</feature>
<feature type="compositionally biased region" description="Low complexity" evidence="1">
    <location>
        <begin position="175"/>
        <end position="186"/>
    </location>
</feature>
<organism evidence="2 3">
    <name type="scientific">Apolygus lucorum</name>
    <name type="common">Small green plant bug</name>
    <name type="synonym">Lygocoris lucorum</name>
    <dbReference type="NCBI Taxonomy" id="248454"/>
    <lineage>
        <taxon>Eukaryota</taxon>
        <taxon>Metazoa</taxon>
        <taxon>Ecdysozoa</taxon>
        <taxon>Arthropoda</taxon>
        <taxon>Hexapoda</taxon>
        <taxon>Insecta</taxon>
        <taxon>Pterygota</taxon>
        <taxon>Neoptera</taxon>
        <taxon>Paraneoptera</taxon>
        <taxon>Hemiptera</taxon>
        <taxon>Heteroptera</taxon>
        <taxon>Panheteroptera</taxon>
        <taxon>Cimicomorpha</taxon>
        <taxon>Miridae</taxon>
        <taxon>Mirini</taxon>
        <taxon>Apolygus</taxon>
    </lineage>
</organism>
<feature type="compositionally biased region" description="Basic and acidic residues" evidence="1">
    <location>
        <begin position="149"/>
        <end position="164"/>
    </location>
</feature>
<feature type="compositionally biased region" description="Polar residues" evidence="1">
    <location>
        <begin position="123"/>
        <end position="134"/>
    </location>
</feature>
<accession>A0A8S9XIB4</accession>
<name>A0A8S9XIB4_APOLU</name>
<feature type="region of interest" description="Disordered" evidence="1">
    <location>
        <begin position="596"/>
        <end position="677"/>
    </location>
</feature>
<feature type="compositionally biased region" description="Low complexity" evidence="1">
    <location>
        <begin position="603"/>
        <end position="612"/>
    </location>
</feature>
<evidence type="ECO:0000256" key="1">
    <source>
        <dbReference type="SAM" id="MobiDB-lite"/>
    </source>
</evidence>
<dbReference type="Proteomes" id="UP000466442">
    <property type="component" value="Unassembled WGS sequence"/>
</dbReference>
<dbReference type="AlphaFoldDB" id="A0A8S9XIB4"/>
<protein>
    <submittedName>
        <fullName evidence="2">Uncharacterized protein</fullName>
    </submittedName>
</protein>
<evidence type="ECO:0000313" key="2">
    <source>
        <dbReference type="EMBL" id="KAF6207325.1"/>
    </source>
</evidence>
<comment type="caution">
    <text evidence="2">The sequence shown here is derived from an EMBL/GenBank/DDBJ whole genome shotgun (WGS) entry which is preliminary data.</text>
</comment>
<gene>
    <name evidence="2" type="ORF">GE061_018566</name>
</gene>
<evidence type="ECO:0000313" key="3">
    <source>
        <dbReference type="Proteomes" id="UP000466442"/>
    </source>
</evidence>
<proteinExistence type="predicted"/>
<dbReference type="EMBL" id="WIXP02000008">
    <property type="protein sequence ID" value="KAF6207325.1"/>
    <property type="molecule type" value="Genomic_DNA"/>
</dbReference>
<feature type="compositionally biased region" description="Basic and acidic residues" evidence="1">
    <location>
        <begin position="111"/>
        <end position="122"/>
    </location>
</feature>
<keyword evidence="3" id="KW-1185">Reference proteome</keyword>